<comment type="caution">
    <text evidence="3">The sequence shown here is derived from an EMBL/GenBank/DDBJ whole genome shotgun (WGS) entry which is preliminary data.</text>
</comment>
<dbReference type="InterPro" id="IPR059117">
    <property type="entry name" value="APS_kinase_dom"/>
</dbReference>
<dbReference type="SUPFAM" id="SSF52540">
    <property type="entry name" value="P-loop containing nucleoside triphosphate hydrolases"/>
    <property type="match status" value="1"/>
</dbReference>
<keyword evidence="1" id="KW-0808">Transferase</keyword>
<dbReference type="AlphaFoldDB" id="X1SUP5"/>
<evidence type="ECO:0000256" key="1">
    <source>
        <dbReference type="ARBA" id="ARBA00022679"/>
    </source>
</evidence>
<proteinExistence type="predicted"/>
<name>X1SUP5_9ZZZZ</name>
<dbReference type="InterPro" id="IPR027417">
    <property type="entry name" value="P-loop_NTPase"/>
</dbReference>
<evidence type="ECO:0000259" key="2">
    <source>
        <dbReference type="Pfam" id="PF01583"/>
    </source>
</evidence>
<gene>
    <name evidence="3" type="ORF">S12H4_11817</name>
</gene>
<protein>
    <recommendedName>
        <fullName evidence="2">APS kinase domain-containing protein</fullName>
    </recommendedName>
</protein>
<accession>X1SUP5</accession>
<organism evidence="3">
    <name type="scientific">marine sediment metagenome</name>
    <dbReference type="NCBI Taxonomy" id="412755"/>
    <lineage>
        <taxon>unclassified sequences</taxon>
        <taxon>metagenomes</taxon>
        <taxon>ecological metagenomes</taxon>
    </lineage>
</organism>
<sequence>MHGDVLLIQKKHIKAAENIVERILSNTLSNKLNKFIIAISGESGSGKSEVAHLISQFLKDKGILAKILHTDNYYAIPPKKLRSKNIAKGRPYPVCASQIP</sequence>
<reference evidence="3" key="1">
    <citation type="journal article" date="2014" name="Front. Microbiol.">
        <title>High frequency of phylogenetically diverse reductive dehalogenase-homologous genes in deep subseafloor sedimentary metagenomes.</title>
        <authorList>
            <person name="Kawai M."/>
            <person name="Futagami T."/>
            <person name="Toyoda A."/>
            <person name="Takaki Y."/>
            <person name="Nishi S."/>
            <person name="Hori S."/>
            <person name="Arai W."/>
            <person name="Tsubouchi T."/>
            <person name="Morono Y."/>
            <person name="Uchiyama I."/>
            <person name="Ito T."/>
            <person name="Fujiyama A."/>
            <person name="Inagaki F."/>
            <person name="Takami H."/>
        </authorList>
    </citation>
    <scope>NUCLEOTIDE SEQUENCE</scope>
    <source>
        <strain evidence="3">Expedition CK06-06</strain>
    </source>
</reference>
<dbReference type="EMBL" id="BARW01005413">
    <property type="protein sequence ID" value="GAI79050.1"/>
    <property type="molecule type" value="Genomic_DNA"/>
</dbReference>
<evidence type="ECO:0000313" key="3">
    <source>
        <dbReference type="EMBL" id="GAI79050.1"/>
    </source>
</evidence>
<dbReference type="Pfam" id="PF01583">
    <property type="entry name" value="APS_kinase"/>
    <property type="match status" value="1"/>
</dbReference>
<dbReference type="Gene3D" id="3.40.50.300">
    <property type="entry name" value="P-loop containing nucleotide triphosphate hydrolases"/>
    <property type="match status" value="1"/>
</dbReference>
<feature type="domain" description="APS kinase" evidence="2">
    <location>
        <begin position="35"/>
        <end position="72"/>
    </location>
</feature>